<reference evidence="2 3" key="1">
    <citation type="submission" date="2024-01" db="EMBL/GenBank/DDBJ databases">
        <title>Comparative genomics of Cryptococcus and Kwoniella reveals pathogenesis evolution and contrasting modes of karyotype evolution via chromosome fusion or intercentromeric recombination.</title>
        <authorList>
            <person name="Coelho M.A."/>
            <person name="David-Palma M."/>
            <person name="Shea T."/>
            <person name="Bowers K."/>
            <person name="McGinley-Smith S."/>
            <person name="Mohammad A.W."/>
            <person name="Gnirke A."/>
            <person name="Yurkov A.M."/>
            <person name="Nowrousian M."/>
            <person name="Sun S."/>
            <person name="Cuomo C.A."/>
            <person name="Heitman J."/>
        </authorList>
    </citation>
    <scope>NUCLEOTIDE SEQUENCE [LARGE SCALE GENOMIC DNA]</scope>
    <source>
        <strain evidence="2 3">CBS 6074</strain>
    </source>
</reference>
<dbReference type="AlphaFoldDB" id="A0AAX4K4N8"/>
<proteinExistence type="predicted"/>
<dbReference type="EMBL" id="CP144107">
    <property type="protein sequence ID" value="WWC92527.1"/>
    <property type="molecule type" value="Genomic_DNA"/>
</dbReference>
<dbReference type="GeneID" id="91098154"/>
<keyword evidence="3" id="KW-1185">Reference proteome</keyword>
<evidence type="ECO:0000256" key="1">
    <source>
        <dbReference type="SAM" id="MobiDB-lite"/>
    </source>
</evidence>
<dbReference type="RefSeq" id="XP_066079289.1">
    <property type="nucleotide sequence ID" value="XM_066223192.1"/>
</dbReference>
<feature type="region of interest" description="Disordered" evidence="1">
    <location>
        <begin position="137"/>
        <end position="169"/>
    </location>
</feature>
<feature type="compositionally biased region" description="Low complexity" evidence="1">
    <location>
        <begin position="145"/>
        <end position="158"/>
    </location>
</feature>
<gene>
    <name evidence="2" type="ORF">L201_007486</name>
</gene>
<organism evidence="2 3">
    <name type="scientific">Kwoniella dendrophila CBS 6074</name>
    <dbReference type="NCBI Taxonomy" id="1295534"/>
    <lineage>
        <taxon>Eukaryota</taxon>
        <taxon>Fungi</taxon>
        <taxon>Dikarya</taxon>
        <taxon>Basidiomycota</taxon>
        <taxon>Agaricomycotina</taxon>
        <taxon>Tremellomycetes</taxon>
        <taxon>Tremellales</taxon>
        <taxon>Cryptococcaceae</taxon>
        <taxon>Kwoniella</taxon>
    </lineage>
</organism>
<evidence type="ECO:0000313" key="2">
    <source>
        <dbReference type="EMBL" id="WWC92527.1"/>
    </source>
</evidence>
<protein>
    <submittedName>
        <fullName evidence="2">Uncharacterized protein</fullName>
    </submittedName>
</protein>
<accession>A0AAX4K4N8</accession>
<sequence>MSQVNFDLFPIATLGPTTCQCPAWASHTAGHFKGVRHEISDGTVYYTCGNEVPANHDYRPHKRSICPKCWSTPSHVMAYYNDNQTSESSKREFPDFWNLVDEFTSWKSTPEAKTLTGRKGLYWRTFLNEIKEQRHPAYSQYEPFSTQQGSSSSQIPQSHEFQGGTENSE</sequence>
<dbReference type="Proteomes" id="UP001355207">
    <property type="component" value="Chromosome 10"/>
</dbReference>
<evidence type="ECO:0000313" key="3">
    <source>
        <dbReference type="Proteomes" id="UP001355207"/>
    </source>
</evidence>
<name>A0AAX4K4N8_9TREE</name>